<gene>
    <name evidence="5" type="primary">rpiB</name>
    <name evidence="5" type="ORF">TISLANDTSLP1_09150</name>
</gene>
<feature type="binding site" evidence="4">
    <location>
        <position position="99"/>
    </location>
    <ligand>
        <name>D-ribulose 5-phosphate</name>
        <dbReference type="ChEBI" id="CHEBI:58121"/>
    </ligand>
</feature>
<proteinExistence type="inferred from homology"/>
<reference evidence="5" key="1">
    <citation type="submission" date="2022-12" db="EMBL/GenBank/DDBJ databases">
        <title>Reference genome sequencing for broad-spectrum identification of bacterial and archaeal isolates by mass spectrometry.</title>
        <authorList>
            <person name="Sekiguchi Y."/>
            <person name="Tourlousse D.M."/>
        </authorList>
    </citation>
    <scope>NUCLEOTIDE SEQUENCE</scope>
    <source>
        <strain evidence="5">TSL-P1</strain>
    </source>
</reference>
<dbReference type="AlphaFoldDB" id="A0A9W6LK05"/>
<dbReference type="GO" id="GO:0004751">
    <property type="term" value="F:ribose-5-phosphate isomerase activity"/>
    <property type="evidence" value="ECO:0007669"/>
    <property type="project" value="TreeGrafter"/>
</dbReference>
<accession>A0A9W6LK05</accession>
<evidence type="ECO:0000256" key="3">
    <source>
        <dbReference type="PIRSR" id="PIRSR005384-1"/>
    </source>
</evidence>
<evidence type="ECO:0000313" key="6">
    <source>
        <dbReference type="Proteomes" id="UP001144297"/>
    </source>
</evidence>
<dbReference type="Proteomes" id="UP001144297">
    <property type="component" value="Unassembled WGS sequence"/>
</dbReference>
<evidence type="ECO:0000256" key="2">
    <source>
        <dbReference type="ARBA" id="ARBA00023235"/>
    </source>
</evidence>
<dbReference type="GO" id="GO:0019316">
    <property type="term" value="P:D-allose catabolic process"/>
    <property type="evidence" value="ECO:0007669"/>
    <property type="project" value="TreeGrafter"/>
</dbReference>
<evidence type="ECO:0000313" key="5">
    <source>
        <dbReference type="EMBL" id="GLI53222.1"/>
    </source>
</evidence>
<feature type="binding site" evidence="4">
    <location>
        <position position="132"/>
    </location>
    <ligand>
        <name>D-ribulose 5-phosphate</name>
        <dbReference type="ChEBI" id="CHEBI:58121"/>
    </ligand>
</feature>
<comment type="similarity">
    <text evidence="1">Belongs to the LacAB/RpiB family.</text>
</comment>
<dbReference type="NCBIfam" id="TIGR00689">
    <property type="entry name" value="rpiB_lacA_lacB"/>
    <property type="match status" value="1"/>
</dbReference>
<dbReference type="NCBIfam" id="NF004051">
    <property type="entry name" value="PRK05571.1"/>
    <property type="match status" value="1"/>
</dbReference>
<feature type="binding site" evidence="4">
    <location>
        <position position="109"/>
    </location>
    <ligand>
        <name>D-ribulose 5-phosphate</name>
        <dbReference type="ChEBI" id="CHEBI:58121"/>
    </ligand>
</feature>
<feature type="binding site" evidence="4">
    <location>
        <position position="136"/>
    </location>
    <ligand>
        <name>D-ribulose 5-phosphate</name>
        <dbReference type="ChEBI" id="CHEBI:58121"/>
    </ligand>
</feature>
<dbReference type="GO" id="GO:0009052">
    <property type="term" value="P:pentose-phosphate shunt, non-oxidative branch"/>
    <property type="evidence" value="ECO:0007669"/>
    <property type="project" value="TreeGrafter"/>
</dbReference>
<feature type="active site" description="Proton acceptor" evidence="3">
    <location>
        <position position="65"/>
    </location>
</feature>
<evidence type="ECO:0000256" key="1">
    <source>
        <dbReference type="ARBA" id="ARBA00008754"/>
    </source>
</evidence>
<dbReference type="PIRSF" id="PIRSF005384">
    <property type="entry name" value="RpiB_LacA_B"/>
    <property type="match status" value="1"/>
</dbReference>
<feature type="active site" description="Proton donor" evidence="3">
    <location>
        <position position="98"/>
    </location>
</feature>
<keyword evidence="6" id="KW-1185">Reference proteome</keyword>
<dbReference type="InterPro" id="IPR036569">
    <property type="entry name" value="RpiB_LacA_LacB_sf"/>
</dbReference>
<evidence type="ECO:0000256" key="4">
    <source>
        <dbReference type="PIRSR" id="PIRSR005384-2"/>
    </source>
</evidence>
<feature type="binding site" evidence="4">
    <location>
        <begin position="8"/>
        <end position="9"/>
    </location>
    <ligand>
        <name>D-ribulose 5-phosphate</name>
        <dbReference type="ChEBI" id="CHEBI:58121"/>
    </ligand>
</feature>
<name>A0A9W6LK05_9BACT</name>
<dbReference type="InterPro" id="IPR003500">
    <property type="entry name" value="RpiB_LacA_LacB"/>
</dbReference>
<comment type="caution">
    <text evidence="5">The sequence shown here is derived from an EMBL/GenBank/DDBJ whole genome shotgun (WGS) entry which is preliminary data.</text>
</comment>
<keyword evidence="2 5" id="KW-0413">Isomerase</keyword>
<dbReference type="Pfam" id="PF02502">
    <property type="entry name" value="LacAB_rpiB"/>
    <property type="match status" value="1"/>
</dbReference>
<dbReference type="PANTHER" id="PTHR30345">
    <property type="entry name" value="RIBOSE-5-PHOSPHATE ISOMERASE B"/>
    <property type="match status" value="1"/>
</dbReference>
<dbReference type="NCBIfam" id="TIGR01120">
    <property type="entry name" value="rpiB"/>
    <property type="match status" value="1"/>
</dbReference>
<dbReference type="EMBL" id="BSDX01000001">
    <property type="protein sequence ID" value="GLI53222.1"/>
    <property type="molecule type" value="Genomic_DNA"/>
</dbReference>
<feature type="binding site" evidence="4">
    <location>
        <begin position="66"/>
        <end position="70"/>
    </location>
    <ligand>
        <name>D-ribulose 5-phosphate</name>
        <dbReference type="ChEBI" id="CHEBI:58121"/>
    </ligand>
</feature>
<organism evidence="5 6">
    <name type="scientific">Thermodesulfovibrio yellowstonii</name>
    <dbReference type="NCBI Taxonomy" id="28262"/>
    <lineage>
        <taxon>Bacteria</taxon>
        <taxon>Pseudomonadati</taxon>
        <taxon>Nitrospirota</taxon>
        <taxon>Thermodesulfovibrionia</taxon>
        <taxon>Thermodesulfovibrionales</taxon>
        <taxon>Thermodesulfovibrionaceae</taxon>
        <taxon>Thermodesulfovibrio</taxon>
    </lineage>
</organism>
<dbReference type="InterPro" id="IPR004785">
    <property type="entry name" value="RpiB"/>
</dbReference>
<sequence length="150" mass="16283">MKIAIGADHAGFELKELISQIVEEAGHEIIDMGTGSSCSVDYPDYAEAVAQAVSNGKAERGILICGTGIGMSIVANKFKNVRAALCNDLFTAKMSRLHNDANILCMGARVIGKGLAIEIVKTWLSTPFEAERHLKRVEKINIIERKVINK</sequence>
<dbReference type="Gene3D" id="3.40.1400.10">
    <property type="entry name" value="Sugar-phosphate isomerase, RpiB/LacA/LacB"/>
    <property type="match status" value="1"/>
</dbReference>
<dbReference type="PANTHER" id="PTHR30345:SF0">
    <property type="entry name" value="DNA DAMAGE-REPAIR_TOLERATION PROTEIN DRT102"/>
    <property type="match status" value="1"/>
</dbReference>
<protein>
    <submittedName>
        <fullName evidence="5">Ribose 5-phosphate isomerase B</fullName>
    </submittedName>
</protein>
<dbReference type="SUPFAM" id="SSF89623">
    <property type="entry name" value="Ribose/Galactose isomerase RpiB/AlsB"/>
    <property type="match status" value="1"/>
</dbReference>